<dbReference type="PROSITE" id="PS50889">
    <property type="entry name" value="S4"/>
    <property type="match status" value="1"/>
</dbReference>
<evidence type="ECO:0000256" key="5">
    <source>
        <dbReference type="PROSITE-ProRule" id="PRU00182"/>
    </source>
</evidence>
<protein>
    <recommendedName>
        <fullName evidence="6">Pseudouridine synthase</fullName>
        <ecNumber evidence="6">5.4.99.-</ecNumber>
    </recommendedName>
</protein>
<dbReference type="Pfam" id="PF00849">
    <property type="entry name" value="PseudoU_synth_2"/>
    <property type="match status" value="1"/>
</dbReference>
<sequence length="325" mass="37218">MKIEIGTNEAGQRLDKFLRKYFKDVPLSAIFKALRKGDIRVNGTKKKENYALELGDEIEVRYLQSKKETNTSKEVNFIKVNSGSMKITFEDDNILVVEKWPGVLVHPDQKGAEPSLTDYVLSYLNDKGDYLPEKELTFTPAPCNRLDRNTSGAVIFGKNFEALREMNEMIREGQVKKYYNALVTGRIKDGMYTGYISKNENENISKVYDKEMPNTKKIAMEVKTIQSNGAFSFLEIDLITGRSHQIRTHLSHLGHPIVGDTKYGDRNINSFFDNKFGLNYQFLYAYKLIIKGGEGKLAYLKNKTIAEALPPMFKKVKRDVFKFTL</sequence>
<dbReference type="InterPro" id="IPR006224">
    <property type="entry name" value="PsdUridine_synth_RluA-like_CS"/>
</dbReference>
<feature type="domain" description="RNA-binding S4" evidence="7">
    <location>
        <begin position="12"/>
        <end position="83"/>
    </location>
</feature>
<keyword evidence="9" id="KW-1185">Reference proteome</keyword>
<dbReference type="EMBL" id="JACOOQ010000013">
    <property type="protein sequence ID" value="MBC5640452.1"/>
    <property type="molecule type" value="Genomic_DNA"/>
</dbReference>
<dbReference type="GO" id="GO:0120159">
    <property type="term" value="F:rRNA pseudouridine synthase activity"/>
    <property type="evidence" value="ECO:0007669"/>
    <property type="project" value="UniProtKB-ARBA"/>
</dbReference>
<evidence type="ECO:0000256" key="4">
    <source>
        <dbReference type="PIRSR" id="PIRSR606225-1"/>
    </source>
</evidence>
<dbReference type="GO" id="GO:0003723">
    <property type="term" value="F:RNA binding"/>
    <property type="evidence" value="ECO:0007669"/>
    <property type="project" value="UniProtKB-KW"/>
</dbReference>
<dbReference type="Proteomes" id="UP000662088">
    <property type="component" value="Unassembled WGS sequence"/>
</dbReference>
<name>A0A8I0DPF1_9CLOT</name>
<dbReference type="Gene3D" id="3.30.2350.10">
    <property type="entry name" value="Pseudouridine synthase"/>
    <property type="match status" value="1"/>
</dbReference>
<evidence type="ECO:0000313" key="9">
    <source>
        <dbReference type="Proteomes" id="UP000662088"/>
    </source>
</evidence>
<dbReference type="Gene3D" id="3.10.290.10">
    <property type="entry name" value="RNA-binding S4 domain"/>
    <property type="match status" value="1"/>
</dbReference>
<dbReference type="PANTHER" id="PTHR21600">
    <property type="entry name" value="MITOCHONDRIAL RNA PSEUDOURIDINE SYNTHASE"/>
    <property type="match status" value="1"/>
</dbReference>
<dbReference type="InterPro" id="IPR050188">
    <property type="entry name" value="RluA_PseudoU_synthase"/>
</dbReference>
<comment type="similarity">
    <text evidence="2 6">Belongs to the pseudouridine synthase RluA family.</text>
</comment>
<keyword evidence="5" id="KW-0694">RNA-binding</keyword>
<dbReference type="InterPro" id="IPR020103">
    <property type="entry name" value="PsdUridine_synth_cat_dom_sf"/>
</dbReference>
<dbReference type="RefSeq" id="WP_022211202.1">
    <property type="nucleotide sequence ID" value="NZ_JACOOQ010000013.1"/>
</dbReference>
<dbReference type="SMART" id="SM00363">
    <property type="entry name" value="S4"/>
    <property type="match status" value="1"/>
</dbReference>
<dbReference type="CDD" id="cd02869">
    <property type="entry name" value="PseudoU_synth_RluA_like"/>
    <property type="match status" value="1"/>
</dbReference>
<dbReference type="AlphaFoldDB" id="A0A8I0DPF1"/>
<evidence type="ECO:0000256" key="1">
    <source>
        <dbReference type="ARBA" id="ARBA00000073"/>
    </source>
</evidence>
<feature type="active site" evidence="4">
    <location>
        <position position="147"/>
    </location>
</feature>
<comment type="catalytic activity">
    <reaction evidence="1 6">
        <text>a uridine in RNA = a pseudouridine in RNA</text>
        <dbReference type="Rhea" id="RHEA:48348"/>
        <dbReference type="Rhea" id="RHEA-COMP:12068"/>
        <dbReference type="Rhea" id="RHEA-COMP:12069"/>
        <dbReference type="ChEBI" id="CHEBI:65314"/>
        <dbReference type="ChEBI" id="CHEBI:65315"/>
    </reaction>
</comment>
<comment type="caution">
    <text evidence="8">The sequence shown here is derived from an EMBL/GenBank/DDBJ whole genome shotgun (WGS) entry which is preliminary data.</text>
</comment>
<dbReference type="EC" id="5.4.99.-" evidence="6"/>
<dbReference type="InterPro" id="IPR036986">
    <property type="entry name" value="S4_RNA-bd_sf"/>
</dbReference>
<dbReference type="CDD" id="cd00165">
    <property type="entry name" value="S4"/>
    <property type="match status" value="1"/>
</dbReference>
<organism evidence="8 9">
    <name type="scientific">Clostridium lentum</name>
    <dbReference type="NCBI Taxonomy" id="2763037"/>
    <lineage>
        <taxon>Bacteria</taxon>
        <taxon>Bacillati</taxon>
        <taxon>Bacillota</taxon>
        <taxon>Clostridia</taxon>
        <taxon>Eubacteriales</taxon>
        <taxon>Clostridiaceae</taxon>
        <taxon>Clostridium</taxon>
    </lineage>
</organism>
<gene>
    <name evidence="8" type="ORF">H8R92_08480</name>
</gene>
<evidence type="ECO:0000256" key="6">
    <source>
        <dbReference type="RuleBase" id="RU362028"/>
    </source>
</evidence>
<dbReference type="SUPFAM" id="SSF55120">
    <property type="entry name" value="Pseudouridine synthase"/>
    <property type="match status" value="1"/>
</dbReference>
<dbReference type="PROSITE" id="PS01129">
    <property type="entry name" value="PSI_RLU"/>
    <property type="match status" value="1"/>
</dbReference>
<keyword evidence="3 6" id="KW-0413">Isomerase</keyword>
<evidence type="ECO:0000313" key="8">
    <source>
        <dbReference type="EMBL" id="MBC5640452.1"/>
    </source>
</evidence>
<dbReference type="PANTHER" id="PTHR21600:SF83">
    <property type="entry name" value="PSEUDOURIDYLATE SYNTHASE RPUSD4, MITOCHONDRIAL"/>
    <property type="match status" value="1"/>
</dbReference>
<evidence type="ECO:0000256" key="2">
    <source>
        <dbReference type="ARBA" id="ARBA00010876"/>
    </source>
</evidence>
<accession>A0A8I0DPF1</accession>
<dbReference type="GO" id="GO:0000455">
    <property type="term" value="P:enzyme-directed rRNA pseudouridine synthesis"/>
    <property type="evidence" value="ECO:0007669"/>
    <property type="project" value="UniProtKB-ARBA"/>
</dbReference>
<dbReference type="InterPro" id="IPR006225">
    <property type="entry name" value="PsdUridine_synth_RluC/D"/>
</dbReference>
<evidence type="ECO:0000256" key="3">
    <source>
        <dbReference type="ARBA" id="ARBA00023235"/>
    </source>
</evidence>
<comment type="function">
    <text evidence="6">Responsible for synthesis of pseudouridine from uracil.</text>
</comment>
<dbReference type="InterPro" id="IPR006145">
    <property type="entry name" value="PsdUridine_synth_RsuA/RluA"/>
</dbReference>
<dbReference type="NCBIfam" id="TIGR00005">
    <property type="entry name" value="rluA_subfam"/>
    <property type="match status" value="1"/>
</dbReference>
<reference evidence="8" key="1">
    <citation type="submission" date="2020-08" db="EMBL/GenBank/DDBJ databases">
        <title>Genome public.</title>
        <authorList>
            <person name="Liu C."/>
            <person name="Sun Q."/>
        </authorList>
    </citation>
    <scope>NUCLEOTIDE SEQUENCE</scope>
    <source>
        <strain evidence="8">NSJ-42</strain>
    </source>
</reference>
<dbReference type="Pfam" id="PF01479">
    <property type="entry name" value="S4"/>
    <property type="match status" value="1"/>
</dbReference>
<dbReference type="InterPro" id="IPR002942">
    <property type="entry name" value="S4_RNA-bd"/>
</dbReference>
<evidence type="ECO:0000259" key="7">
    <source>
        <dbReference type="SMART" id="SM00363"/>
    </source>
</evidence>
<proteinExistence type="inferred from homology"/>
<dbReference type="SUPFAM" id="SSF55174">
    <property type="entry name" value="Alpha-L RNA-binding motif"/>
    <property type="match status" value="1"/>
</dbReference>